<dbReference type="AlphaFoldDB" id="A0A133ZX75"/>
<feature type="transmembrane region" description="Helical" evidence="1">
    <location>
        <begin position="156"/>
        <end position="172"/>
    </location>
</feature>
<dbReference type="Gene3D" id="1.20.144.10">
    <property type="entry name" value="Phosphatidic acid phosphatase type 2/haloperoxidase"/>
    <property type="match status" value="1"/>
</dbReference>
<protein>
    <recommendedName>
        <fullName evidence="2">Phosphatidic acid phosphatase type 2/haloperoxidase domain-containing protein</fullName>
    </recommendedName>
</protein>
<reference evidence="4" key="1">
    <citation type="submission" date="2016-01" db="EMBL/GenBank/DDBJ databases">
        <authorList>
            <person name="Mitreva M."/>
            <person name="Pepin K.H."/>
            <person name="Mihindukulasuriya K.A."/>
            <person name="Fulton R."/>
            <person name="Fronick C."/>
            <person name="O'Laughlin M."/>
            <person name="Miner T."/>
            <person name="Herter B."/>
            <person name="Rosa B.A."/>
            <person name="Cordes M."/>
            <person name="Tomlinson C."/>
            <person name="Wollam A."/>
            <person name="Palsikar V.B."/>
            <person name="Mardis E.R."/>
            <person name="Wilson R.K."/>
        </authorList>
    </citation>
    <scope>NUCLEOTIDE SEQUENCE [LARGE SCALE GENOMIC DNA]</scope>
    <source>
        <strain evidence="4">DNF00896</strain>
    </source>
</reference>
<keyword evidence="1" id="KW-0812">Transmembrane</keyword>
<dbReference type="SUPFAM" id="SSF48317">
    <property type="entry name" value="Acid phosphatase/Vanadium-dependent haloperoxidase"/>
    <property type="match status" value="1"/>
</dbReference>
<feature type="transmembrane region" description="Helical" evidence="1">
    <location>
        <begin position="31"/>
        <end position="49"/>
    </location>
</feature>
<feature type="transmembrane region" description="Helical" evidence="1">
    <location>
        <begin position="207"/>
        <end position="226"/>
    </location>
</feature>
<dbReference type="Pfam" id="PF01569">
    <property type="entry name" value="PAP2"/>
    <property type="match status" value="1"/>
</dbReference>
<evidence type="ECO:0000313" key="3">
    <source>
        <dbReference type="EMBL" id="KXB60030.1"/>
    </source>
</evidence>
<evidence type="ECO:0000256" key="1">
    <source>
        <dbReference type="SAM" id="Phobius"/>
    </source>
</evidence>
<keyword evidence="4" id="KW-1185">Reference proteome</keyword>
<proteinExistence type="predicted"/>
<dbReference type="Proteomes" id="UP000070394">
    <property type="component" value="Unassembled WGS sequence"/>
</dbReference>
<keyword evidence="1" id="KW-1133">Transmembrane helix</keyword>
<dbReference type="PATRIC" id="fig|467210.3.peg.802"/>
<feature type="domain" description="Phosphatidic acid phosphatase type 2/haloperoxidase" evidence="2">
    <location>
        <begin position="105"/>
        <end position="226"/>
    </location>
</feature>
<organism evidence="3 4">
    <name type="scientific">Lachnoanaerobaculum saburreum</name>
    <dbReference type="NCBI Taxonomy" id="467210"/>
    <lineage>
        <taxon>Bacteria</taxon>
        <taxon>Bacillati</taxon>
        <taxon>Bacillota</taxon>
        <taxon>Clostridia</taxon>
        <taxon>Lachnospirales</taxon>
        <taxon>Lachnospiraceae</taxon>
        <taxon>Lachnoanaerobaculum</taxon>
    </lineage>
</organism>
<dbReference type="STRING" id="467210.HMPREF1866_00813"/>
<comment type="caution">
    <text evidence="3">The sequence shown here is derived from an EMBL/GenBank/DDBJ whole genome shotgun (WGS) entry which is preliminary data.</text>
</comment>
<name>A0A133ZX75_9FIRM</name>
<dbReference type="EMBL" id="LSDA01000020">
    <property type="protein sequence ID" value="KXB60030.1"/>
    <property type="molecule type" value="Genomic_DNA"/>
</dbReference>
<accession>A0A133ZX75</accession>
<dbReference type="InterPro" id="IPR036938">
    <property type="entry name" value="PAP2/HPO_sf"/>
</dbReference>
<dbReference type="InterPro" id="IPR000326">
    <property type="entry name" value="PAP2/HPO"/>
</dbReference>
<feature type="transmembrane region" description="Helical" evidence="1">
    <location>
        <begin position="104"/>
        <end position="123"/>
    </location>
</feature>
<evidence type="ECO:0000259" key="2">
    <source>
        <dbReference type="Pfam" id="PF01569"/>
    </source>
</evidence>
<keyword evidence="1" id="KW-0472">Membrane</keyword>
<sequence>MAIQSIRKCLLICKINRGDIMKKITDFLRKYKHAWVFLYSFIYLPWYMYLERTVVSDYHIMHTWVDDLIPFNEYFIIPYFIWFIYVSSVLIFFFFKDVDEFYRFGLYLALGMSISLFICQIFPNGTNLRPMNLNPGKNIFTQLVAFIYRSDTPTNVFPSIHVFNSIATHVAVVRSRFFYNNMRVKVISFIIMVSICLSTLFLKQHSFLDVVGATILSYVIYQLIYAKIPLPINREARENIRI</sequence>
<feature type="transmembrane region" description="Helical" evidence="1">
    <location>
        <begin position="184"/>
        <end position="201"/>
    </location>
</feature>
<gene>
    <name evidence="3" type="ORF">HMPREF1866_00813</name>
</gene>
<feature type="transmembrane region" description="Helical" evidence="1">
    <location>
        <begin position="74"/>
        <end position="95"/>
    </location>
</feature>
<evidence type="ECO:0000313" key="4">
    <source>
        <dbReference type="Proteomes" id="UP000070394"/>
    </source>
</evidence>